<proteinExistence type="predicted"/>
<feature type="compositionally biased region" description="Basic and acidic residues" evidence="1">
    <location>
        <begin position="103"/>
        <end position="116"/>
    </location>
</feature>
<gene>
    <name evidence="2" type="ORF">HRR80_000099</name>
</gene>
<sequence>MTISLNPRAPKPDHENAPREPTGPIAADSLAAESLDNKGAFSENSGAAAQSVRGDQSTFANTDTSGARKLEPAASGAERERQQYTGAGADKSVQGTSGLKLDAAGKPDFDGVHNKDGYYGGANDGGNNQRGQADTAPSYVTNVTGAARSDGTYKPKGKNLEDADETGSIPKPKTFTGNVGGQYDPGRVAENEFASRNTDLETELSSAGVEGGAQRQKQSTEEGGVGVQGGQYGVLESERA</sequence>
<evidence type="ECO:0000256" key="1">
    <source>
        <dbReference type="SAM" id="MobiDB-lite"/>
    </source>
</evidence>
<dbReference type="AlphaFoldDB" id="A0AAN6IZ12"/>
<evidence type="ECO:0000313" key="2">
    <source>
        <dbReference type="EMBL" id="KAJ8995323.1"/>
    </source>
</evidence>
<reference evidence="2" key="1">
    <citation type="submission" date="2023-01" db="EMBL/GenBank/DDBJ databases">
        <title>Exophiala dermititidis isolated from Cystic Fibrosis Patient.</title>
        <authorList>
            <person name="Kurbessoian T."/>
            <person name="Crocker A."/>
            <person name="Murante D."/>
            <person name="Hogan D.A."/>
            <person name="Stajich J.E."/>
        </authorList>
    </citation>
    <scope>NUCLEOTIDE SEQUENCE</scope>
    <source>
        <strain evidence="2">Ex8</strain>
    </source>
</reference>
<organism evidence="2 3">
    <name type="scientific">Exophiala dermatitidis</name>
    <name type="common">Black yeast-like fungus</name>
    <name type="synonym">Wangiella dermatitidis</name>
    <dbReference type="NCBI Taxonomy" id="5970"/>
    <lineage>
        <taxon>Eukaryota</taxon>
        <taxon>Fungi</taxon>
        <taxon>Dikarya</taxon>
        <taxon>Ascomycota</taxon>
        <taxon>Pezizomycotina</taxon>
        <taxon>Eurotiomycetes</taxon>
        <taxon>Chaetothyriomycetidae</taxon>
        <taxon>Chaetothyriales</taxon>
        <taxon>Herpotrichiellaceae</taxon>
        <taxon>Exophiala</taxon>
    </lineage>
</organism>
<name>A0AAN6IZ12_EXODE</name>
<dbReference type="EMBL" id="JAJGCB010000001">
    <property type="protein sequence ID" value="KAJ8995323.1"/>
    <property type="molecule type" value="Genomic_DNA"/>
</dbReference>
<evidence type="ECO:0000313" key="3">
    <source>
        <dbReference type="Proteomes" id="UP001161757"/>
    </source>
</evidence>
<protein>
    <submittedName>
        <fullName evidence="2">Uncharacterized protein</fullName>
    </submittedName>
</protein>
<feature type="region of interest" description="Disordered" evidence="1">
    <location>
        <begin position="1"/>
        <end position="240"/>
    </location>
</feature>
<feature type="compositionally biased region" description="Basic and acidic residues" evidence="1">
    <location>
        <begin position="66"/>
        <end position="82"/>
    </location>
</feature>
<accession>A0AAN6IZ12</accession>
<comment type="caution">
    <text evidence="2">The sequence shown here is derived from an EMBL/GenBank/DDBJ whole genome shotgun (WGS) entry which is preliminary data.</text>
</comment>
<feature type="compositionally biased region" description="Polar residues" evidence="1">
    <location>
        <begin position="42"/>
        <end position="65"/>
    </location>
</feature>
<feature type="compositionally biased region" description="Gly residues" evidence="1">
    <location>
        <begin position="223"/>
        <end position="232"/>
    </location>
</feature>
<dbReference type="Proteomes" id="UP001161757">
    <property type="component" value="Unassembled WGS sequence"/>
</dbReference>